<keyword evidence="1" id="KW-0732">Signal</keyword>
<protein>
    <recommendedName>
        <fullName evidence="2">Outer membrane protein beta-barrel domain-containing protein</fullName>
    </recommendedName>
</protein>
<dbReference type="EMBL" id="SNRY01001183">
    <property type="protein sequence ID" value="KAA6332890.1"/>
    <property type="molecule type" value="Genomic_DNA"/>
</dbReference>
<gene>
    <name evidence="3" type="ORF">EZS27_018646</name>
</gene>
<dbReference type="Pfam" id="PF13505">
    <property type="entry name" value="OMP_b-brl"/>
    <property type="match status" value="1"/>
</dbReference>
<comment type="caution">
    <text evidence="3">The sequence shown here is derived from an EMBL/GenBank/DDBJ whole genome shotgun (WGS) entry which is preliminary data.</text>
</comment>
<name>A0A5J4RI90_9ZZZZ</name>
<dbReference type="InterPro" id="IPR011250">
    <property type="entry name" value="OMP/PagP_B-barrel"/>
</dbReference>
<dbReference type="AlphaFoldDB" id="A0A5J4RI90"/>
<reference evidence="3" key="1">
    <citation type="submission" date="2019-03" db="EMBL/GenBank/DDBJ databases">
        <title>Single cell metagenomics reveals metabolic interactions within the superorganism composed of flagellate Streblomastix strix and complex community of Bacteroidetes bacteria on its surface.</title>
        <authorList>
            <person name="Treitli S.C."/>
            <person name="Kolisko M."/>
            <person name="Husnik F."/>
            <person name="Keeling P."/>
            <person name="Hampl V."/>
        </authorList>
    </citation>
    <scope>NUCLEOTIDE SEQUENCE</scope>
    <source>
        <strain evidence="3">STM</strain>
    </source>
</reference>
<dbReference type="SUPFAM" id="SSF56925">
    <property type="entry name" value="OMPA-like"/>
    <property type="match status" value="1"/>
</dbReference>
<evidence type="ECO:0000259" key="2">
    <source>
        <dbReference type="Pfam" id="PF13505"/>
    </source>
</evidence>
<feature type="domain" description="Outer membrane protein beta-barrel" evidence="2">
    <location>
        <begin position="6"/>
        <end position="181"/>
    </location>
</feature>
<dbReference type="InterPro" id="IPR027385">
    <property type="entry name" value="Beta-barrel_OMP"/>
</dbReference>
<evidence type="ECO:0000256" key="1">
    <source>
        <dbReference type="ARBA" id="ARBA00022729"/>
    </source>
</evidence>
<organism evidence="3">
    <name type="scientific">termite gut metagenome</name>
    <dbReference type="NCBI Taxonomy" id="433724"/>
    <lineage>
        <taxon>unclassified sequences</taxon>
        <taxon>metagenomes</taxon>
        <taxon>organismal metagenomes</taxon>
    </lineage>
</organism>
<accession>A0A5J4RI90</accession>
<dbReference type="Gene3D" id="2.40.160.20">
    <property type="match status" value="1"/>
</dbReference>
<sequence>MKKFLLVMVIGFMSVSVFAQKGETTVGLNLGYGTKIKSFGIGAKVGYGITDQIRLSPSFNYFLEKDGLSQWEINADLHYLFPLSDKVTVYPLAGVTYTNWKWDSTKAWTEDVARLFLKVAMDDDDIDLYADTYSKGKIGVNLGGGIGFKLTDKLSVGAELKYSSVSDLDQGIFAVNIAYKF</sequence>
<evidence type="ECO:0000313" key="3">
    <source>
        <dbReference type="EMBL" id="KAA6332890.1"/>
    </source>
</evidence>
<proteinExistence type="predicted"/>